<dbReference type="Gene3D" id="3.80.30.20">
    <property type="entry name" value="tm_1862 like domain"/>
    <property type="match status" value="1"/>
</dbReference>
<dbReference type="Pfam" id="PF13311">
    <property type="entry name" value="DUF4080"/>
    <property type="match status" value="1"/>
</dbReference>
<sequence length="503" mass="58862">MHKIILTTLNARYTHCSFGLRYIYANMNELQKVTEIYEFVKTDSLNEIAEKILSQKPQIVGIGVYIWNASETSRLVKLLKKISPETIVILGGPEVSHLPLRVDFDSADNIIQGESDLEFYNISKAILDGTEQRDRIIKAEIPKLSEIKLPYEYYTDEDIKNRVIYVEASRGCPFTCEFCLSSIDKSVRKFDVKILLREFDKLWERGARHFKFVDRTFNLDIKITNLILDYFLEKDPEYFIHFEVIPDHFPDSVKEKLKLFPPASIQLEIGIQTLNTEIADRIRRKLNFKKIKENIKFLTQQTNNHLHLDLIIGLPGETIESFGNNLNTLVSLTNSEIQLGLLKKLSGTSIDRHDIEFGMVYSDEPPYEILQNDLIPFTEMQKMKRFARYWDLTYNNGNFKRSIKLLWSDGEVFQNFYNFSEWLYKELKTTYQISLNRLAEILFTYLTEILEFDKTATAELVTKDFTVIKGRRLPAFLREYIPDVQFESAKSGTKNIKRQIMHL</sequence>
<keyword evidence="2" id="KW-0949">S-adenosyl-L-methionine</keyword>
<keyword evidence="3" id="KW-0479">Metal-binding</keyword>
<dbReference type="PANTHER" id="PTHR43409:SF16">
    <property type="entry name" value="SLR0320 PROTEIN"/>
    <property type="match status" value="1"/>
</dbReference>
<dbReference type="InterPro" id="IPR036724">
    <property type="entry name" value="Cobalamin-bd_sf"/>
</dbReference>
<dbReference type="PANTHER" id="PTHR43409">
    <property type="entry name" value="ANAEROBIC MAGNESIUM-PROTOPORPHYRIN IX MONOMETHYL ESTER CYCLASE-RELATED"/>
    <property type="match status" value="1"/>
</dbReference>
<dbReference type="SUPFAM" id="SSF52242">
    <property type="entry name" value="Cobalamin (vitamin B12)-binding domain"/>
    <property type="match status" value="1"/>
</dbReference>
<dbReference type="InterPro" id="IPR023404">
    <property type="entry name" value="rSAM_horseshoe"/>
</dbReference>
<dbReference type="Pfam" id="PF04055">
    <property type="entry name" value="Radical_SAM"/>
    <property type="match status" value="1"/>
</dbReference>
<organism evidence="8">
    <name type="scientific">hydrothermal vent metagenome</name>
    <dbReference type="NCBI Taxonomy" id="652676"/>
    <lineage>
        <taxon>unclassified sequences</taxon>
        <taxon>metagenomes</taxon>
        <taxon>ecological metagenomes</taxon>
    </lineage>
</organism>
<dbReference type="SMART" id="SM00729">
    <property type="entry name" value="Elp3"/>
    <property type="match status" value="1"/>
</dbReference>
<evidence type="ECO:0000256" key="3">
    <source>
        <dbReference type="ARBA" id="ARBA00022723"/>
    </source>
</evidence>
<evidence type="ECO:0000256" key="4">
    <source>
        <dbReference type="ARBA" id="ARBA00023004"/>
    </source>
</evidence>
<dbReference type="Pfam" id="PF02310">
    <property type="entry name" value="B12-binding"/>
    <property type="match status" value="1"/>
</dbReference>
<dbReference type="Gene3D" id="3.40.50.280">
    <property type="entry name" value="Cobalamin-binding domain"/>
    <property type="match status" value="1"/>
</dbReference>
<keyword evidence="5" id="KW-0411">Iron-sulfur</keyword>
<dbReference type="InterPro" id="IPR051198">
    <property type="entry name" value="BchE-like"/>
</dbReference>
<dbReference type="PROSITE" id="PS51332">
    <property type="entry name" value="B12_BINDING"/>
    <property type="match status" value="1"/>
</dbReference>
<evidence type="ECO:0000313" key="8">
    <source>
        <dbReference type="EMBL" id="VAX28877.1"/>
    </source>
</evidence>
<feature type="domain" description="B12-binding" evidence="6">
    <location>
        <begin position="2"/>
        <end position="133"/>
    </location>
</feature>
<dbReference type="SUPFAM" id="SSF102114">
    <property type="entry name" value="Radical SAM enzymes"/>
    <property type="match status" value="1"/>
</dbReference>
<gene>
    <name evidence="8" type="ORF">MNBD_IGNAVI01-235</name>
</gene>
<dbReference type="InterPro" id="IPR025288">
    <property type="entry name" value="DUF4080"/>
</dbReference>
<keyword evidence="4" id="KW-0408">Iron</keyword>
<evidence type="ECO:0000256" key="2">
    <source>
        <dbReference type="ARBA" id="ARBA00022691"/>
    </source>
</evidence>
<evidence type="ECO:0000256" key="5">
    <source>
        <dbReference type="ARBA" id="ARBA00023014"/>
    </source>
</evidence>
<dbReference type="PROSITE" id="PS51918">
    <property type="entry name" value="RADICAL_SAM"/>
    <property type="match status" value="1"/>
</dbReference>
<dbReference type="AlphaFoldDB" id="A0A3B1DJT8"/>
<dbReference type="GO" id="GO:0005829">
    <property type="term" value="C:cytosol"/>
    <property type="evidence" value="ECO:0007669"/>
    <property type="project" value="TreeGrafter"/>
</dbReference>
<dbReference type="InterPro" id="IPR007197">
    <property type="entry name" value="rSAM"/>
</dbReference>
<dbReference type="SFLD" id="SFLDS00029">
    <property type="entry name" value="Radical_SAM"/>
    <property type="match status" value="1"/>
</dbReference>
<dbReference type="InterPro" id="IPR058240">
    <property type="entry name" value="rSAM_sf"/>
</dbReference>
<name>A0A3B1DJT8_9ZZZZ</name>
<reference evidence="8" key="1">
    <citation type="submission" date="2018-06" db="EMBL/GenBank/DDBJ databases">
        <authorList>
            <person name="Zhirakovskaya E."/>
        </authorList>
    </citation>
    <scope>NUCLEOTIDE SEQUENCE</scope>
</reference>
<accession>A0A3B1DJT8</accession>
<feature type="domain" description="Radical SAM core" evidence="7">
    <location>
        <begin position="158"/>
        <end position="387"/>
    </location>
</feature>
<proteinExistence type="predicted"/>
<dbReference type="GO" id="GO:0046872">
    <property type="term" value="F:metal ion binding"/>
    <property type="evidence" value="ECO:0007669"/>
    <property type="project" value="UniProtKB-KW"/>
</dbReference>
<dbReference type="CDD" id="cd01335">
    <property type="entry name" value="Radical_SAM"/>
    <property type="match status" value="1"/>
</dbReference>
<dbReference type="GO" id="GO:0003824">
    <property type="term" value="F:catalytic activity"/>
    <property type="evidence" value="ECO:0007669"/>
    <property type="project" value="InterPro"/>
</dbReference>
<dbReference type="GO" id="GO:0051536">
    <property type="term" value="F:iron-sulfur cluster binding"/>
    <property type="evidence" value="ECO:0007669"/>
    <property type="project" value="UniProtKB-KW"/>
</dbReference>
<evidence type="ECO:0000259" key="6">
    <source>
        <dbReference type="PROSITE" id="PS51332"/>
    </source>
</evidence>
<dbReference type="EMBL" id="UOGD01000432">
    <property type="protein sequence ID" value="VAX28877.1"/>
    <property type="molecule type" value="Genomic_DNA"/>
</dbReference>
<evidence type="ECO:0000256" key="1">
    <source>
        <dbReference type="ARBA" id="ARBA00001966"/>
    </source>
</evidence>
<dbReference type="GO" id="GO:0031419">
    <property type="term" value="F:cobalamin binding"/>
    <property type="evidence" value="ECO:0007669"/>
    <property type="project" value="InterPro"/>
</dbReference>
<dbReference type="SFLD" id="SFLDG01082">
    <property type="entry name" value="B12-binding_domain_containing"/>
    <property type="match status" value="1"/>
</dbReference>
<protein>
    <submittedName>
        <fullName evidence="8">Mg-protoporphyrin IX monomethyl ester oxidative cyclase</fullName>
    </submittedName>
</protein>
<dbReference type="InterPro" id="IPR006158">
    <property type="entry name" value="Cobalamin-bd"/>
</dbReference>
<evidence type="ECO:0000259" key="7">
    <source>
        <dbReference type="PROSITE" id="PS51918"/>
    </source>
</evidence>
<dbReference type="InterPro" id="IPR006638">
    <property type="entry name" value="Elp3/MiaA/NifB-like_rSAM"/>
</dbReference>
<comment type="cofactor">
    <cofactor evidence="1">
        <name>[4Fe-4S] cluster</name>
        <dbReference type="ChEBI" id="CHEBI:49883"/>
    </cofactor>
</comment>